<feature type="chain" id="PRO_5045453033" evidence="11">
    <location>
        <begin position="22"/>
        <end position="376"/>
    </location>
</feature>
<name>A0ABU9X4R7_9GAMM</name>
<keyword evidence="10" id="KW-0998">Cell outer membrane</keyword>
<accession>A0ABU9X4R7</accession>
<gene>
    <name evidence="12" type="ORF">AAIR29_01985</name>
</gene>
<keyword evidence="5" id="KW-0812">Transmembrane</keyword>
<evidence type="ECO:0000256" key="11">
    <source>
        <dbReference type="SAM" id="SignalP"/>
    </source>
</evidence>
<evidence type="ECO:0000256" key="6">
    <source>
        <dbReference type="ARBA" id="ARBA00022729"/>
    </source>
</evidence>
<keyword evidence="9" id="KW-0472">Membrane</keyword>
<evidence type="ECO:0000256" key="9">
    <source>
        <dbReference type="ARBA" id="ARBA00023136"/>
    </source>
</evidence>
<keyword evidence="4" id="KW-1134">Transmembrane beta strand</keyword>
<dbReference type="Pfam" id="PF00267">
    <property type="entry name" value="Porin_1"/>
    <property type="match status" value="1"/>
</dbReference>
<evidence type="ECO:0000256" key="4">
    <source>
        <dbReference type="ARBA" id="ARBA00022452"/>
    </source>
</evidence>
<dbReference type="PANTHER" id="PTHR34501">
    <property type="entry name" value="PROTEIN YDDL-RELATED"/>
    <property type="match status" value="1"/>
</dbReference>
<dbReference type="RefSeq" id="WP_299217073.1">
    <property type="nucleotide sequence ID" value="NZ_JBDGHN010000002.1"/>
</dbReference>
<comment type="subcellular location">
    <subcellularLocation>
        <location evidence="1">Cell outer membrane</location>
        <topology evidence="1">Multi-pass membrane protein</topology>
    </subcellularLocation>
</comment>
<dbReference type="InterPro" id="IPR001702">
    <property type="entry name" value="Porin_Gram-ve"/>
</dbReference>
<evidence type="ECO:0000256" key="1">
    <source>
        <dbReference type="ARBA" id="ARBA00004571"/>
    </source>
</evidence>
<evidence type="ECO:0000256" key="8">
    <source>
        <dbReference type="ARBA" id="ARBA00023114"/>
    </source>
</evidence>
<evidence type="ECO:0000313" key="13">
    <source>
        <dbReference type="Proteomes" id="UP001461960"/>
    </source>
</evidence>
<dbReference type="SUPFAM" id="SSF56935">
    <property type="entry name" value="Porins"/>
    <property type="match status" value="1"/>
</dbReference>
<evidence type="ECO:0000256" key="7">
    <source>
        <dbReference type="ARBA" id="ARBA00023065"/>
    </source>
</evidence>
<protein>
    <submittedName>
        <fullName evidence="12">Porin</fullName>
    </submittedName>
</protein>
<dbReference type="InterPro" id="IPR050298">
    <property type="entry name" value="Gram-neg_bact_OMP"/>
</dbReference>
<evidence type="ECO:0000256" key="10">
    <source>
        <dbReference type="ARBA" id="ARBA00023237"/>
    </source>
</evidence>
<evidence type="ECO:0000313" key="12">
    <source>
        <dbReference type="EMBL" id="MEN2750396.1"/>
    </source>
</evidence>
<dbReference type="Gene3D" id="2.40.160.10">
    <property type="entry name" value="Porin"/>
    <property type="match status" value="1"/>
</dbReference>
<comment type="subunit">
    <text evidence="2">Homotrimer.</text>
</comment>
<keyword evidence="6 11" id="KW-0732">Signal</keyword>
<keyword evidence="8" id="KW-0626">Porin</keyword>
<dbReference type="InterPro" id="IPR033900">
    <property type="entry name" value="Gram_neg_porin_domain"/>
</dbReference>
<reference evidence="12 13" key="1">
    <citation type="submission" date="2024-05" db="EMBL/GenBank/DDBJ databases">
        <authorList>
            <person name="Kim H.-Y."/>
            <person name="Kim E."/>
            <person name="Cai Y."/>
            <person name="Yang S.-M."/>
            <person name="Lee W."/>
        </authorList>
    </citation>
    <scope>NUCLEOTIDE SEQUENCE [LARGE SCALE GENOMIC DNA]</scope>
    <source>
        <strain evidence="12 13">FBL11</strain>
    </source>
</reference>
<organism evidence="12 13">
    <name type="scientific">Psychrobacter saeujeotis</name>
    <dbReference type="NCBI Taxonomy" id="3143436"/>
    <lineage>
        <taxon>Bacteria</taxon>
        <taxon>Pseudomonadati</taxon>
        <taxon>Pseudomonadota</taxon>
        <taxon>Gammaproteobacteria</taxon>
        <taxon>Moraxellales</taxon>
        <taxon>Moraxellaceae</taxon>
        <taxon>Psychrobacter</taxon>
    </lineage>
</organism>
<evidence type="ECO:0000256" key="2">
    <source>
        <dbReference type="ARBA" id="ARBA00011233"/>
    </source>
</evidence>
<dbReference type="EMBL" id="JBDGHN010000002">
    <property type="protein sequence ID" value="MEN2750396.1"/>
    <property type="molecule type" value="Genomic_DNA"/>
</dbReference>
<keyword evidence="3" id="KW-0813">Transport</keyword>
<evidence type="ECO:0000256" key="3">
    <source>
        <dbReference type="ARBA" id="ARBA00022448"/>
    </source>
</evidence>
<feature type="signal peptide" evidence="11">
    <location>
        <begin position="1"/>
        <end position="21"/>
    </location>
</feature>
<evidence type="ECO:0000256" key="5">
    <source>
        <dbReference type="ARBA" id="ARBA00022692"/>
    </source>
</evidence>
<dbReference type="InterPro" id="IPR023614">
    <property type="entry name" value="Porin_dom_sf"/>
</dbReference>
<dbReference type="PANTHER" id="PTHR34501:SF9">
    <property type="entry name" value="MAJOR OUTER MEMBRANE PROTEIN P.IA"/>
    <property type="match status" value="1"/>
</dbReference>
<keyword evidence="7" id="KW-0406">Ion transport</keyword>
<keyword evidence="13" id="KW-1185">Reference proteome</keyword>
<sequence length="376" mass="41142">MMKKLLLTSAITIVSIPVAQAAPEIYGKAFLTTDYINDEADYTNRVDDAPEDSDVDSVQINSNFSRLGLRGSEAITVNTDVIYRLEYGIDIDGDDSNTFTSRDTYLGLVNKDYGEFRVGRNTSVLGYVYDPMVARAYWDNLGKRTLNDNGGVAALNMLDYTRSDSSVLWIAPEYKDLQLVVQYVADEGSDDNKDKDGYGAALKLDKDSYTAAIAYSKDIEASGSINTLDFVTDDNAEGLINYGGDAFRGTITVDLDEYIDMSTPLTLGAVYQQADYDFAGSHKEKGLIVSGKMALENFAHPASVYLQYNKTDNLNGIDNNNSDQIVLGGEYELKDNVIAHAYVGQNSADYTSPLDPTNSVADIKVFAVGGGLEYLF</sequence>
<dbReference type="CDD" id="cd00342">
    <property type="entry name" value="gram_neg_porins"/>
    <property type="match status" value="1"/>
</dbReference>
<dbReference type="Proteomes" id="UP001461960">
    <property type="component" value="Unassembled WGS sequence"/>
</dbReference>
<comment type="caution">
    <text evidence="12">The sequence shown here is derived from an EMBL/GenBank/DDBJ whole genome shotgun (WGS) entry which is preliminary data.</text>
</comment>
<proteinExistence type="predicted"/>